<dbReference type="PROSITE" id="PS50894">
    <property type="entry name" value="HPT"/>
    <property type="match status" value="1"/>
</dbReference>
<proteinExistence type="predicted"/>
<dbReference type="GO" id="GO:0000160">
    <property type="term" value="P:phosphorelay signal transduction system"/>
    <property type="evidence" value="ECO:0007669"/>
    <property type="project" value="UniProtKB-KW"/>
</dbReference>
<gene>
    <name evidence="6" type="ORF">ELE36_09400</name>
</gene>
<keyword evidence="7" id="KW-1185">Reference proteome</keyword>
<dbReference type="InterPro" id="IPR052048">
    <property type="entry name" value="ST_Response_Regulator"/>
</dbReference>
<dbReference type="KEGG" id="xbc:ELE36_09400"/>
<evidence type="ECO:0000256" key="3">
    <source>
        <dbReference type="PROSITE-ProRule" id="PRU00169"/>
    </source>
</evidence>
<feature type="modified residue" description="Phosphohistidine" evidence="2">
    <location>
        <position position="195"/>
    </location>
</feature>
<dbReference type="SUPFAM" id="SSF52172">
    <property type="entry name" value="CheY-like"/>
    <property type="match status" value="1"/>
</dbReference>
<dbReference type="Proteomes" id="UP000291562">
    <property type="component" value="Chromosome"/>
</dbReference>
<evidence type="ECO:0000256" key="1">
    <source>
        <dbReference type="ARBA" id="ARBA00023012"/>
    </source>
</evidence>
<protein>
    <submittedName>
        <fullName evidence="6">Response regulator</fullName>
    </submittedName>
</protein>
<keyword evidence="3" id="KW-0597">Phosphoprotein</keyword>
<accession>A0A411HJ58</accession>
<dbReference type="PROSITE" id="PS50110">
    <property type="entry name" value="RESPONSE_REGULATORY"/>
    <property type="match status" value="1"/>
</dbReference>
<reference evidence="6 7" key="1">
    <citation type="submission" date="2019-01" db="EMBL/GenBank/DDBJ databases">
        <title>Pseudolysobacter antarctica gen. nov., sp. nov., isolated from Fildes Peninsula, Antarctica.</title>
        <authorList>
            <person name="Wei Z."/>
            <person name="Peng F."/>
        </authorList>
    </citation>
    <scope>NUCLEOTIDE SEQUENCE [LARGE SCALE GENOMIC DNA]</scope>
    <source>
        <strain evidence="6 7">AQ6-296</strain>
    </source>
</reference>
<dbReference type="SUPFAM" id="SSF47226">
    <property type="entry name" value="Histidine-containing phosphotransfer domain, HPT domain"/>
    <property type="match status" value="1"/>
</dbReference>
<dbReference type="InterPro" id="IPR011006">
    <property type="entry name" value="CheY-like_superfamily"/>
</dbReference>
<feature type="domain" description="HPt" evidence="5">
    <location>
        <begin position="152"/>
        <end position="250"/>
    </location>
</feature>
<dbReference type="Gene3D" id="3.40.50.2300">
    <property type="match status" value="1"/>
</dbReference>
<dbReference type="AlphaFoldDB" id="A0A411HJ58"/>
<feature type="domain" description="Response regulatory" evidence="4">
    <location>
        <begin position="3"/>
        <end position="117"/>
    </location>
</feature>
<keyword evidence="1" id="KW-0902">Two-component regulatory system</keyword>
<organism evidence="6 7">
    <name type="scientific">Pseudolysobacter antarcticus</name>
    <dbReference type="NCBI Taxonomy" id="2511995"/>
    <lineage>
        <taxon>Bacteria</taxon>
        <taxon>Pseudomonadati</taxon>
        <taxon>Pseudomonadota</taxon>
        <taxon>Gammaproteobacteria</taxon>
        <taxon>Lysobacterales</taxon>
        <taxon>Rhodanobacteraceae</taxon>
        <taxon>Pseudolysobacter</taxon>
    </lineage>
</organism>
<dbReference type="PANTHER" id="PTHR43228">
    <property type="entry name" value="TWO-COMPONENT RESPONSE REGULATOR"/>
    <property type="match status" value="1"/>
</dbReference>
<evidence type="ECO:0000256" key="2">
    <source>
        <dbReference type="PROSITE-ProRule" id="PRU00110"/>
    </source>
</evidence>
<dbReference type="EMBL" id="CP035704">
    <property type="protein sequence ID" value="QBB70562.1"/>
    <property type="molecule type" value="Genomic_DNA"/>
</dbReference>
<dbReference type="GO" id="GO:0004672">
    <property type="term" value="F:protein kinase activity"/>
    <property type="evidence" value="ECO:0007669"/>
    <property type="project" value="UniProtKB-ARBA"/>
</dbReference>
<evidence type="ECO:0000259" key="4">
    <source>
        <dbReference type="PROSITE" id="PS50110"/>
    </source>
</evidence>
<evidence type="ECO:0000313" key="6">
    <source>
        <dbReference type="EMBL" id="QBB70562.1"/>
    </source>
</evidence>
<dbReference type="SMART" id="SM00448">
    <property type="entry name" value="REC"/>
    <property type="match status" value="1"/>
</dbReference>
<dbReference type="PANTHER" id="PTHR43228:SF1">
    <property type="entry name" value="TWO-COMPONENT RESPONSE REGULATOR ARR22"/>
    <property type="match status" value="1"/>
</dbReference>
<dbReference type="Gene3D" id="1.20.120.160">
    <property type="entry name" value="HPT domain"/>
    <property type="match status" value="1"/>
</dbReference>
<feature type="modified residue" description="4-aspartylphosphate" evidence="3">
    <location>
        <position position="52"/>
    </location>
</feature>
<dbReference type="InterPro" id="IPR001789">
    <property type="entry name" value="Sig_transdc_resp-reg_receiver"/>
</dbReference>
<name>A0A411HJ58_9GAMM</name>
<dbReference type="RefSeq" id="WP_129832820.1">
    <property type="nucleotide sequence ID" value="NZ_CP035704.1"/>
</dbReference>
<dbReference type="InterPro" id="IPR008207">
    <property type="entry name" value="Sig_transdc_His_kin_Hpt_dom"/>
</dbReference>
<sequence>MSRILIADDNPLSLQFLLEAMTQLGIDADGADDGAAALTQANRQRYDLLLLDNRMPKLSGPDVLKHLRTIGISTPAIATSAEVTPALRADLLATGFAQVLEKPLSLATLENALRPYFAMTLIKPISPETSHIPTTDITKFGPLLDDAAALPGVGGDRIILHALRQLLVDELAAIPDEFARLDKSRDHAALRERLHRLQASAGFCGASVLAAACTKLRRLIDAPGNSTESHIEELRQTAAATLVALRDLSR</sequence>
<dbReference type="InterPro" id="IPR036641">
    <property type="entry name" value="HPT_dom_sf"/>
</dbReference>
<dbReference type="OrthoDB" id="5966285at2"/>
<dbReference type="Pfam" id="PF00072">
    <property type="entry name" value="Response_reg"/>
    <property type="match status" value="1"/>
</dbReference>
<evidence type="ECO:0000313" key="7">
    <source>
        <dbReference type="Proteomes" id="UP000291562"/>
    </source>
</evidence>
<evidence type="ECO:0000259" key="5">
    <source>
        <dbReference type="PROSITE" id="PS50894"/>
    </source>
</evidence>